<feature type="transmembrane region" description="Helical" evidence="1">
    <location>
        <begin position="96"/>
        <end position="114"/>
    </location>
</feature>
<accession>A0A1I7ZVR8</accession>
<evidence type="ECO:0000313" key="2">
    <source>
        <dbReference type="Proteomes" id="UP000095287"/>
    </source>
</evidence>
<keyword evidence="2" id="KW-1185">Reference proteome</keyword>
<proteinExistence type="predicted"/>
<protein>
    <submittedName>
        <fullName evidence="3">Uncharacterized protein</fullName>
    </submittedName>
</protein>
<reference evidence="3" key="1">
    <citation type="submission" date="2016-11" db="UniProtKB">
        <authorList>
            <consortium name="WormBaseParasite"/>
        </authorList>
    </citation>
    <scope>IDENTIFICATION</scope>
</reference>
<evidence type="ECO:0000256" key="1">
    <source>
        <dbReference type="SAM" id="Phobius"/>
    </source>
</evidence>
<name>A0A1I7ZVR8_9BILA</name>
<dbReference type="AlphaFoldDB" id="A0A1I7ZVR8"/>
<evidence type="ECO:0000313" key="3">
    <source>
        <dbReference type="WBParaSite" id="L893_g30264.t1"/>
    </source>
</evidence>
<keyword evidence="1" id="KW-0812">Transmembrane</keyword>
<keyword evidence="1" id="KW-0472">Membrane</keyword>
<organism evidence="2 3">
    <name type="scientific">Steinernema glaseri</name>
    <dbReference type="NCBI Taxonomy" id="37863"/>
    <lineage>
        <taxon>Eukaryota</taxon>
        <taxon>Metazoa</taxon>
        <taxon>Ecdysozoa</taxon>
        <taxon>Nematoda</taxon>
        <taxon>Chromadorea</taxon>
        <taxon>Rhabditida</taxon>
        <taxon>Tylenchina</taxon>
        <taxon>Panagrolaimomorpha</taxon>
        <taxon>Strongyloidoidea</taxon>
        <taxon>Steinernematidae</taxon>
        <taxon>Steinernema</taxon>
    </lineage>
</organism>
<feature type="transmembrane region" description="Helical" evidence="1">
    <location>
        <begin position="64"/>
        <end position="84"/>
    </location>
</feature>
<dbReference type="Proteomes" id="UP000095287">
    <property type="component" value="Unplaced"/>
</dbReference>
<dbReference type="WBParaSite" id="L893_g30264.t1">
    <property type="protein sequence ID" value="L893_g30264.t1"/>
    <property type="gene ID" value="L893_g30264"/>
</dbReference>
<sequence>MAILLSAAPLGRALLAVQRLRTLLLPPDAPVVAGLFLRVPMSTVADVRQELKEPVKSNDSSSTVVWVLLIGINVVTAVLSYGNLTWLDNKYSKQIRGVMGLLLLLSAFLLFSQVKQPEPAVEDEKEE</sequence>
<keyword evidence="1" id="KW-1133">Transmembrane helix</keyword>